<dbReference type="EMBL" id="BNJF01000004">
    <property type="protein sequence ID" value="GHO48807.1"/>
    <property type="molecule type" value="Genomic_DNA"/>
</dbReference>
<dbReference type="RefSeq" id="WP_220197977.1">
    <property type="nucleotide sequence ID" value="NZ_BNJF01000004.1"/>
</dbReference>
<accession>A0A8J3MU19</accession>
<keyword evidence="1" id="KW-0479">Metal-binding</keyword>
<keyword evidence="5" id="KW-1185">Reference proteome</keyword>
<evidence type="ECO:0000313" key="5">
    <source>
        <dbReference type="Proteomes" id="UP000612362"/>
    </source>
</evidence>
<keyword evidence="2" id="KW-0186">Copper</keyword>
<feature type="signal peptide" evidence="3">
    <location>
        <begin position="1"/>
        <end position="19"/>
    </location>
</feature>
<feature type="chain" id="PRO_5035310297" description="Blue (type 1) copper domain-containing protein" evidence="3">
    <location>
        <begin position="20"/>
        <end position="144"/>
    </location>
</feature>
<protein>
    <recommendedName>
        <fullName evidence="6">Blue (type 1) copper domain-containing protein</fullName>
    </recommendedName>
</protein>
<dbReference type="PROSITE" id="PS51257">
    <property type="entry name" value="PROKAR_LIPOPROTEIN"/>
    <property type="match status" value="1"/>
</dbReference>
<evidence type="ECO:0000313" key="4">
    <source>
        <dbReference type="EMBL" id="GHO48807.1"/>
    </source>
</evidence>
<dbReference type="AlphaFoldDB" id="A0A8J3MU19"/>
<dbReference type="SUPFAM" id="SSF49503">
    <property type="entry name" value="Cupredoxins"/>
    <property type="match status" value="1"/>
</dbReference>
<dbReference type="PANTHER" id="PTHR38439">
    <property type="entry name" value="AURACYANIN-B"/>
    <property type="match status" value="1"/>
</dbReference>
<dbReference type="InterPro" id="IPR008972">
    <property type="entry name" value="Cupredoxin"/>
</dbReference>
<gene>
    <name evidence="4" type="ORF">KSX_69700</name>
</gene>
<proteinExistence type="predicted"/>
<sequence length="144" mass="15375">MKQRAIFGIFLTVFMLLLAACGSGGGKTDSPNAKNVDVSLSEFKVSVPLTTFTGGQSYHFVVTNTGKTTHEFMILPKSEGSMSGMPMEDMDKMALATTGDINPGETKTLDYTFPSSTVGSHPEFACYLPGHYEAGMKQSITVAS</sequence>
<evidence type="ECO:0008006" key="6">
    <source>
        <dbReference type="Google" id="ProtNLM"/>
    </source>
</evidence>
<dbReference type="InterPro" id="IPR050845">
    <property type="entry name" value="Cu-binding_ET"/>
</dbReference>
<comment type="caution">
    <text evidence="4">The sequence shown here is derived from an EMBL/GenBank/DDBJ whole genome shotgun (WGS) entry which is preliminary data.</text>
</comment>
<dbReference type="PANTHER" id="PTHR38439:SF3">
    <property type="entry name" value="COPPER-RESISTANT CUPROPROTEIN COPI"/>
    <property type="match status" value="1"/>
</dbReference>
<organism evidence="4 5">
    <name type="scientific">Ktedonospora formicarum</name>
    <dbReference type="NCBI Taxonomy" id="2778364"/>
    <lineage>
        <taxon>Bacteria</taxon>
        <taxon>Bacillati</taxon>
        <taxon>Chloroflexota</taxon>
        <taxon>Ktedonobacteria</taxon>
        <taxon>Ktedonobacterales</taxon>
        <taxon>Ktedonobacteraceae</taxon>
        <taxon>Ktedonospora</taxon>
    </lineage>
</organism>
<reference evidence="4" key="1">
    <citation type="submission" date="2020-10" db="EMBL/GenBank/DDBJ databases">
        <title>Taxonomic study of unclassified bacteria belonging to the class Ktedonobacteria.</title>
        <authorList>
            <person name="Yabe S."/>
            <person name="Wang C.M."/>
            <person name="Zheng Y."/>
            <person name="Sakai Y."/>
            <person name="Cavaletti L."/>
            <person name="Monciardini P."/>
            <person name="Donadio S."/>
        </authorList>
    </citation>
    <scope>NUCLEOTIDE SEQUENCE</scope>
    <source>
        <strain evidence="4">SOSP1-1</strain>
    </source>
</reference>
<name>A0A8J3MU19_9CHLR</name>
<dbReference type="Proteomes" id="UP000612362">
    <property type="component" value="Unassembled WGS sequence"/>
</dbReference>
<evidence type="ECO:0000256" key="2">
    <source>
        <dbReference type="ARBA" id="ARBA00023008"/>
    </source>
</evidence>
<evidence type="ECO:0000256" key="1">
    <source>
        <dbReference type="ARBA" id="ARBA00022723"/>
    </source>
</evidence>
<dbReference type="Gene3D" id="2.60.40.420">
    <property type="entry name" value="Cupredoxins - blue copper proteins"/>
    <property type="match status" value="1"/>
</dbReference>
<keyword evidence="3" id="KW-0732">Signal</keyword>
<dbReference type="GO" id="GO:0046872">
    <property type="term" value="F:metal ion binding"/>
    <property type="evidence" value="ECO:0007669"/>
    <property type="project" value="UniProtKB-KW"/>
</dbReference>
<evidence type="ECO:0000256" key="3">
    <source>
        <dbReference type="SAM" id="SignalP"/>
    </source>
</evidence>